<protein>
    <recommendedName>
        <fullName evidence="9">ADP,ATP carrier protein</fullName>
    </recommendedName>
</protein>
<dbReference type="Pfam" id="PF04117">
    <property type="entry name" value="Mpv17_PMP22"/>
    <property type="match status" value="1"/>
</dbReference>
<evidence type="ECO:0000256" key="4">
    <source>
        <dbReference type="ARBA" id="ARBA00022989"/>
    </source>
</evidence>
<evidence type="ECO:0008006" key="9">
    <source>
        <dbReference type="Google" id="ProtNLM"/>
    </source>
</evidence>
<evidence type="ECO:0000256" key="6">
    <source>
        <dbReference type="SAM" id="Phobius"/>
    </source>
</evidence>
<dbReference type="HOGENOM" id="CLU_2109398_0_0_1"/>
<evidence type="ECO:0000313" key="8">
    <source>
        <dbReference type="Proteomes" id="UP000019384"/>
    </source>
</evidence>
<reference evidence="7" key="2">
    <citation type="submission" date="2014-02" db="EMBL/GenBank/DDBJ databases">
        <title>Complete DNA sequence of /Kuraishia capsulata/ illustrates novel genomic features among budding yeasts (/Saccharomycotina/).</title>
        <authorList>
            <person name="Morales L."/>
            <person name="Noel B."/>
            <person name="Porcel B."/>
            <person name="Marcet-Houben M."/>
            <person name="Hullo M-F."/>
            <person name="Sacerdot C."/>
            <person name="Tekaia F."/>
            <person name="Leh-Louis V."/>
            <person name="Despons L."/>
            <person name="Khanna V."/>
            <person name="Aury J-M."/>
            <person name="Barbe V."/>
            <person name="Couloux A."/>
            <person name="Labadie K."/>
            <person name="Pelletier E."/>
            <person name="Souciet J-L."/>
            <person name="Boekhout T."/>
            <person name="Gabaldon T."/>
            <person name="Wincker P."/>
            <person name="Dujon B."/>
        </authorList>
    </citation>
    <scope>NUCLEOTIDE SEQUENCE</scope>
    <source>
        <strain evidence="7">CBS 1993</strain>
    </source>
</reference>
<comment type="similarity">
    <text evidence="2">Belongs to the peroxisomal membrane protein PXMP2/4 family.</text>
</comment>
<proteinExistence type="inferred from homology"/>
<keyword evidence="5 6" id="KW-0472">Membrane</keyword>
<reference evidence="7" key="1">
    <citation type="submission" date="2013-12" db="EMBL/GenBank/DDBJ databases">
        <authorList>
            <person name="Genoscope - CEA"/>
        </authorList>
    </citation>
    <scope>NUCLEOTIDE SEQUENCE</scope>
    <source>
        <strain evidence="7">CBS 1993</strain>
    </source>
</reference>
<dbReference type="Proteomes" id="UP000019384">
    <property type="component" value="Unassembled WGS sequence"/>
</dbReference>
<gene>
    <name evidence="7" type="ORF">KUCA_T00004867001</name>
</gene>
<organism evidence="7 8">
    <name type="scientific">Kuraishia capsulata CBS 1993</name>
    <dbReference type="NCBI Taxonomy" id="1382522"/>
    <lineage>
        <taxon>Eukaryota</taxon>
        <taxon>Fungi</taxon>
        <taxon>Dikarya</taxon>
        <taxon>Ascomycota</taxon>
        <taxon>Saccharomycotina</taxon>
        <taxon>Pichiomycetes</taxon>
        <taxon>Pichiales</taxon>
        <taxon>Pichiaceae</taxon>
        <taxon>Kuraishia</taxon>
    </lineage>
</organism>
<sequence length="115" mass="12921">MVGYIALISMVPTVSVARIMHRFSKEGLDGLKDEYRRIAGAVGSAYQKSLFAVMKSSWITTPIAMAIAQNYLSPNIWVVFFNVVYFVLGTYNNTLVKISRKQQQIEEKAADKEPV</sequence>
<keyword evidence="8" id="KW-1185">Reference proteome</keyword>
<dbReference type="OrthoDB" id="860at2759"/>
<evidence type="ECO:0000256" key="2">
    <source>
        <dbReference type="ARBA" id="ARBA00006824"/>
    </source>
</evidence>
<dbReference type="InterPro" id="IPR007248">
    <property type="entry name" value="Mpv17_PMP22"/>
</dbReference>
<evidence type="ECO:0000256" key="1">
    <source>
        <dbReference type="ARBA" id="ARBA00004141"/>
    </source>
</evidence>
<keyword evidence="4 6" id="KW-1133">Transmembrane helix</keyword>
<accession>W6MU54</accession>
<dbReference type="EMBL" id="HG793130">
    <property type="protein sequence ID" value="CDK28882.1"/>
    <property type="molecule type" value="Genomic_DNA"/>
</dbReference>
<dbReference type="STRING" id="1382522.W6MU54"/>
<keyword evidence="3 6" id="KW-0812">Transmembrane</keyword>
<evidence type="ECO:0000256" key="3">
    <source>
        <dbReference type="ARBA" id="ARBA00022692"/>
    </source>
</evidence>
<dbReference type="GO" id="GO:0016020">
    <property type="term" value="C:membrane"/>
    <property type="evidence" value="ECO:0007669"/>
    <property type="project" value="UniProtKB-SubCell"/>
</dbReference>
<dbReference type="GeneID" id="34522260"/>
<dbReference type="RefSeq" id="XP_022460872.1">
    <property type="nucleotide sequence ID" value="XM_022605995.1"/>
</dbReference>
<evidence type="ECO:0000313" key="7">
    <source>
        <dbReference type="EMBL" id="CDK28882.1"/>
    </source>
</evidence>
<name>W6MU54_9ASCO</name>
<feature type="transmembrane region" description="Helical" evidence="6">
    <location>
        <begin position="76"/>
        <end position="96"/>
    </location>
</feature>
<comment type="subcellular location">
    <subcellularLocation>
        <location evidence="1">Membrane</location>
        <topology evidence="1">Multi-pass membrane protein</topology>
    </subcellularLocation>
</comment>
<dbReference type="AlphaFoldDB" id="W6MU54"/>
<evidence type="ECO:0000256" key="5">
    <source>
        <dbReference type="ARBA" id="ARBA00023136"/>
    </source>
</evidence>